<evidence type="ECO:0000256" key="3">
    <source>
        <dbReference type="ARBA" id="ARBA00022692"/>
    </source>
</evidence>
<dbReference type="EC" id="2.7.11.1" evidence="2"/>
<evidence type="ECO:0000256" key="4">
    <source>
        <dbReference type="ARBA" id="ARBA00022729"/>
    </source>
</evidence>
<keyword evidence="12" id="KW-1185">Reference proteome</keyword>
<dbReference type="PROSITE" id="PS01186">
    <property type="entry name" value="EGF_2"/>
    <property type="match status" value="1"/>
</dbReference>
<evidence type="ECO:0000313" key="12">
    <source>
        <dbReference type="Proteomes" id="UP000515121"/>
    </source>
</evidence>
<reference evidence="13" key="1">
    <citation type="submission" date="2025-08" db="UniProtKB">
        <authorList>
            <consortium name="RefSeq"/>
        </authorList>
    </citation>
    <scope>IDENTIFICATION</scope>
    <source>
        <tissue evidence="13">Fruit stalk</tissue>
    </source>
</reference>
<feature type="signal peptide" evidence="10">
    <location>
        <begin position="1"/>
        <end position="17"/>
    </location>
</feature>
<evidence type="ECO:0000256" key="5">
    <source>
        <dbReference type="ARBA" id="ARBA00022989"/>
    </source>
</evidence>
<dbReference type="Proteomes" id="UP000515121">
    <property type="component" value="Unplaced"/>
</dbReference>
<dbReference type="PANTHER" id="PTHR33355:SF1">
    <property type="entry name" value="WALL-ASSOCIATED RECEPTOR KINASE-LIKE 15"/>
    <property type="match status" value="1"/>
</dbReference>
<dbReference type="InterPro" id="IPR032872">
    <property type="entry name" value="WAK_assoc_C"/>
</dbReference>
<evidence type="ECO:0000256" key="10">
    <source>
        <dbReference type="SAM" id="SignalP"/>
    </source>
</evidence>
<evidence type="ECO:0000256" key="8">
    <source>
        <dbReference type="ARBA" id="ARBA00047899"/>
    </source>
</evidence>
<dbReference type="InterPro" id="IPR025287">
    <property type="entry name" value="WAK_GUB"/>
</dbReference>
<comment type="catalytic activity">
    <reaction evidence="8">
        <text>L-threonyl-[protein] + ATP = O-phospho-L-threonyl-[protein] + ADP + H(+)</text>
        <dbReference type="Rhea" id="RHEA:46608"/>
        <dbReference type="Rhea" id="RHEA-COMP:11060"/>
        <dbReference type="Rhea" id="RHEA-COMP:11605"/>
        <dbReference type="ChEBI" id="CHEBI:15378"/>
        <dbReference type="ChEBI" id="CHEBI:30013"/>
        <dbReference type="ChEBI" id="CHEBI:30616"/>
        <dbReference type="ChEBI" id="CHEBI:61977"/>
        <dbReference type="ChEBI" id="CHEBI:456216"/>
        <dbReference type="EC" id="2.7.11.1"/>
    </reaction>
</comment>
<dbReference type="Pfam" id="PF13947">
    <property type="entry name" value="GUB_WAK_bind"/>
    <property type="match status" value="1"/>
</dbReference>
<comment type="catalytic activity">
    <reaction evidence="9">
        <text>L-seryl-[protein] + ATP = O-phospho-L-seryl-[protein] + ADP + H(+)</text>
        <dbReference type="Rhea" id="RHEA:17989"/>
        <dbReference type="Rhea" id="RHEA-COMP:9863"/>
        <dbReference type="Rhea" id="RHEA-COMP:11604"/>
        <dbReference type="ChEBI" id="CHEBI:15378"/>
        <dbReference type="ChEBI" id="CHEBI:29999"/>
        <dbReference type="ChEBI" id="CHEBI:30616"/>
        <dbReference type="ChEBI" id="CHEBI:83421"/>
        <dbReference type="ChEBI" id="CHEBI:456216"/>
        <dbReference type="EC" id="2.7.11.1"/>
    </reaction>
</comment>
<evidence type="ECO:0000256" key="6">
    <source>
        <dbReference type="ARBA" id="ARBA00023136"/>
    </source>
</evidence>
<dbReference type="AlphaFoldDB" id="A0A6P5YHP6"/>
<evidence type="ECO:0000256" key="7">
    <source>
        <dbReference type="ARBA" id="ARBA00023180"/>
    </source>
</evidence>
<accession>A0A6P5YHP6</accession>
<dbReference type="GO" id="GO:0016020">
    <property type="term" value="C:membrane"/>
    <property type="evidence" value="ECO:0007669"/>
    <property type="project" value="UniProtKB-SubCell"/>
</dbReference>
<comment type="subcellular location">
    <subcellularLocation>
        <location evidence="1">Membrane</location>
        <topology evidence="1">Single-pass membrane protein</topology>
    </subcellularLocation>
</comment>
<evidence type="ECO:0000256" key="2">
    <source>
        <dbReference type="ARBA" id="ARBA00012513"/>
    </source>
</evidence>
<keyword evidence="6" id="KW-0472">Membrane</keyword>
<gene>
    <name evidence="13" type="primary">LOC111292042</name>
</gene>
<organism evidence="12 13">
    <name type="scientific">Durio zibethinus</name>
    <name type="common">Durian</name>
    <dbReference type="NCBI Taxonomy" id="66656"/>
    <lineage>
        <taxon>Eukaryota</taxon>
        <taxon>Viridiplantae</taxon>
        <taxon>Streptophyta</taxon>
        <taxon>Embryophyta</taxon>
        <taxon>Tracheophyta</taxon>
        <taxon>Spermatophyta</taxon>
        <taxon>Magnoliopsida</taxon>
        <taxon>eudicotyledons</taxon>
        <taxon>Gunneridae</taxon>
        <taxon>Pentapetalae</taxon>
        <taxon>rosids</taxon>
        <taxon>malvids</taxon>
        <taxon>Malvales</taxon>
        <taxon>Malvaceae</taxon>
        <taxon>Helicteroideae</taxon>
        <taxon>Durio</taxon>
    </lineage>
</organism>
<keyword evidence="7" id="KW-0325">Glycoprotein</keyword>
<keyword evidence="3" id="KW-0812">Transmembrane</keyword>
<name>A0A6P5YHP6_DURZI</name>
<dbReference type="GO" id="GO:0004674">
    <property type="term" value="F:protein serine/threonine kinase activity"/>
    <property type="evidence" value="ECO:0007669"/>
    <property type="project" value="UniProtKB-KW"/>
</dbReference>
<dbReference type="Pfam" id="PF14380">
    <property type="entry name" value="WAK_assoc"/>
    <property type="match status" value="1"/>
</dbReference>
<evidence type="ECO:0000256" key="9">
    <source>
        <dbReference type="ARBA" id="ARBA00048679"/>
    </source>
</evidence>
<protein>
    <recommendedName>
        <fullName evidence="2">non-specific serine/threonine protein kinase</fullName>
        <ecNumber evidence="2">2.7.11.1</ecNumber>
    </recommendedName>
</protein>
<keyword evidence="4 10" id="KW-0732">Signal</keyword>
<sequence>MKRFSFLLSLLAYLLYGEKLSGISLSSEGVVYQKLKPMDGHPLPIIILLITLFITPLHNSAPDTACRSTCGSIQVKYPFGTGYGCGSPRFQPYVTCNSDQLMLTTHTGSYLITSVSYKDSTVTTTTPYMSTCNSMQPSPNLGLDWTSPFQLGPSIFLLLSCTPPTSSLTIKGSPVCDPSSSYLCASIYTCPSVVSLGLPLFPPTNTCCVYSPANFNSKGELDLRAMKCIGYASIASFQDSPTDPSKWQYGVKLKYTNGAFDDYDMNNKCNTCEDSGGVCGYSPPSNSFVCTCNNGFNTSTDCHNNYNPIQDYEDLIGSSTSLTTWKIWLGLLADLIFCIAA</sequence>
<feature type="domain" description="EGF-like" evidence="11">
    <location>
        <begin position="290"/>
        <end position="302"/>
    </location>
</feature>
<evidence type="ECO:0000259" key="11">
    <source>
        <dbReference type="PROSITE" id="PS01186"/>
    </source>
</evidence>
<dbReference type="RefSeq" id="XP_022739958.1">
    <property type="nucleotide sequence ID" value="XM_022884223.1"/>
</dbReference>
<dbReference type="PANTHER" id="PTHR33355">
    <property type="entry name" value="WALL-ASSOCIATED RECEPTOR KINASE CARBOXY-TERMINAL PROTEIN-RELATED"/>
    <property type="match status" value="1"/>
</dbReference>
<dbReference type="InterPro" id="IPR000742">
    <property type="entry name" value="EGF"/>
</dbReference>
<proteinExistence type="predicted"/>
<dbReference type="GO" id="GO:0030247">
    <property type="term" value="F:polysaccharide binding"/>
    <property type="evidence" value="ECO:0007669"/>
    <property type="project" value="InterPro"/>
</dbReference>
<keyword evidence="5" id="KW-1133">Transmembrane helix</keyword>
<feature type="chain" id="PRO_5027937150" description="non-specific serine/threonine protein kinase" evidence="10">
    <location>
        <begin position="18"/>
        <end position="341"/>
    </location>
</feature>
<dbReference type="OrthoDB" id="1933476at2759"/>
<dbReference type="GeneID" id="111292042"/>
<dbReference type="KEGG" id="dzi:111292042"/>
<evidence type="ECO:0000256" key="1">
    <source>
        <dbReference type="ARBA" id="ARBA00004167"/>
    </source>
</evidence>
<evidence type="ECO:0000313" key="13">
    <source>
        <dbReference type="RefSeq" id="XP_022739958.1"/>
    </source>
</evidence>